<keyword evidence="4 6" id="KW-1133">Transmembrane helix</keyword>
<feature type="domain" description="G-protein coupled receptors family 1 profile" evidence="7">
    <location>
        <begin position="39"/>
        <end position="258"/>
    </location>
</feature>
<feature type="transmembrane region" description="Helical" evidence="6">
    <location>
        <begin position="61"/>
        <end position="85"/>
    </location>
</feature>
<evidence type="ECO:0000256" key="1">
    <source>
        <dbReference type="ARBA" id="ARBA00004651"/>
    </source>
</evidence>
<sequence length="295" mass="32828">MFDTTESVVTGTLLITDSSSHSNTLRFVRISLGIFSLLVNAFAFTSAIAQRSTKHKLIKILILNQNIADFTCAVGVLLSQLAGIIHDFHLDWNRDRLTIGVYGLIIVSFTVSLANALLIGFERFIATSQPSVYKKTCTKRRLVICAGSVWIITLAVVLSPLIAHFYGEDSNINGDRFYILQMQNNLPNMLAKLIPIVYTLLMLGNCVLYLKIFLCFKRSRNRVNVSAGEKSSRKMTVTVVTVMAATLICYTPTVVYFLAPPNRGNPHISLTFSNESSSTRKRNTVSVKLQVCFVF</sequence>
<dbReference type="Proteomes" id="UP000014760">
    <property type="component" value="Unassembled WGS sequence"/>
</dbReference>
<keyword evidence="2" id="KW-1003">Cell membrane</keyword>
<gene>
    <name evidence="8" type="ORF">CAPTEDRAFT_215639</name>
</gene>
<dbReference type="AlphaFoldDB" id="R7T6H0"/>
<reference evidence="9" key="3">
    <citation type="submission" date="2015-06" db="UniProtKB">
        <authorList>
            <consortium name="EnsemblMetazoa"/>
        </authorList>
    </citation>
    <scope>IDENTIFICATION</scope>
</reference>
<protein>
    <recommendedName>
        <fullName evidence="7">G-protein coupled receptors family 1 profile domain-containing protein</fullName>
    </recommendedName>
</protein>
<evidence type="ECO:0000313" key="10">
    <source>
        <dbReference type="Proteomes" id="UP000014760"/>
    </source>
</evidence>
<dbReference type="GO" id="GO:0005886">
    <property type="term" value="C:plasma membrane"/>
    <property type="evidence" value="ECO:0007669"/>
    <property type="project" value="UniProtKB-SubCell"/>
</dbReference>
<organism evidence="8">
    <name type="scientific">Capitella teleta</name>
    <name type="common">Polychaete worm</name>
    <dbReference type="NCBI Taxonomy" id="283909"/>
    <lineage>
        <taxon>Eukaryota</taxon>
        <taxon>Metazoa</taxon>
        <taxon>Spiralia</taxon>
        <taxon>Lophotrochozoa</taxon>
        <taxon>Annelida</taxon>
        <taxon>Polychaeta</taxon>
        <taxon>Sedentaria</taxon>
        <taxon>Scolecida</taxon>
        <taxon>Capitellidae</taxon>
        <taxon>Capitella</taxon>
    </lineage>
</organism>
<dbReference type="SUPFAM" id="SSF81321">
    <property type="entry name" value="Family A G protein-coupled receptor-like"/>
    <property type="match status" value="1"/>
</dbReference>
<name>R7T6H0_CAPTE</name>
<dbReference type="EMBL" id="AMQN01015111">
    <property type="status" value="NOT_ANNOTATED_CDS"/>
    <property type="molecule type" value="Genomic_DNA"/>
</dbReference>
<dbReference type="GO" id="GO:0004930">
    <property type="term" value="F:G protein-coupled receptor activity"/>
    <property type="evidence" value="ECO:0007669"/>
    <property type="project" value="InterPro"/>
</dbReference>
<feature type="transmembrane region" description="Helical" evidence="6">
    <location>
        <begin position="97"/>
        <end position="121"/>
    </location>
</feature>
<proteinExistence type="predicted"/>
<reference evidence="10" key="1">
    <citation type="submission" date="2012-12" db="EMBL/GenBank/DDBJ databases">
        <authorList>
            <person name="Hellsten U."/>
            <person name="Grimwood J."/>
            <person name="Chapman J.A."/>
            <person name="Shapiro H."/>
            <person name="Aerts A."/>
            <person name="Otillar R.P."/>
            <person name="Terry A.Y."/>
            <person name="Boore J.L."/>
            <person name="Simakov O."/>
            <person name="Marletaz F."/>
            <person name="Cho S.-J."/>
            <person name="Edsinger-Gonzales E."/>
            <person name="Havlak P."/>
            <person name="Kuo D.-H."/>
            <person name="Larsson T."/>
            <person name="Lv J."/>
            <person name="Arendt D."/>
            <person name="Savage R."/>
            <person name="Osoegawa K."/>
            <person name="de Jong P."/>
            <person name="Lindberg D.R."/>
            <person name="Seaver E.C."/>
            <person name="Weisblat D.A."/>
            <person name="Putnam N.H."/>
            <person name="Grigoriev I.V."/>
            <person name="Rokhsar D.S."/>
        </authorList>
    </citation>
    <scope>NUCLEOTIDE SEQUENCE</scope>
    <source>
        <strain evidence="10">I ESC-2004</strain>
    </source>
</reference>
<dbReference type="PROSITE" id="PS50262">
    <property type="entry name" value="G_PROTEIN_RECEP_F1_2"/>
    <property type="match status" value="1"/>
</dbReference>
<dbReference type="EnsemblMetazoa" id="CapteT215639">
    <property type="protein sequence ID" value="CapteP215639"/>
    <property type="gene ID" value="CapteG215639"/>
</dbReference>
<evidence type="ECO:0000256" key="3">
    <source>
        <dbReference type="ARBA" id="ARBA00022692"/>
    </source>
</evidence>
<comment type="subcellular location">
    <subcellularLocation>
        <location evidence="1">Cell membrane</location>
        <topology evidence="1">Multi-pass membrane protein</topology>
    </subcellularLocation>
</comment>
<reference evidence="8 10" key="2">
    <citation type="journal article" date="2013" name="Nature">
        <title>Insights into bilaterian evolution from three spiralian genomes.</title>
        <authorList>
            <person name="Simakov O."/>
            <person name="Marletaz F."/>
            <person name="Cho S.J."/>
            <person name="Edsinger-Gonzales E."/>
            <person name="Havlak P."/>
            <person name="Hellsten U."/>
            <person name="Kuo D.H."/>
            <person name="Larsson T."/>
            <person name="Lv J."/>
            <person name="Arendt D."/>
            <person name="Savage R."/>
            <person name="Osoegawa K."/>
            <person name="de Jong P."/>
            <person name="Grimwood J."/>
            <person name="Chapman J.A."/>
            <person name="Shapiro H."/>
            <person name="Aerts A."/>
            <person name="Otillar R.P."/>
            <person name="Terry A.Y."/>
            <person name="Boore J.L."/>
            <person name="Grigoriev I.V."/>
            <person name="Lindberg D.R."/>
            <person name="Seaver E.C."/>
            <person name="Weisblat D.A."/>
            <person name="Putnam N.H."/>
            <person name="Rokhsar D.S."/>
        </authorList>
    </citation>
    <scope>NUCLEOTIDE SEQUENCE</scope>
    <source>
        <strain evidence="8 10">I ESC-2004</strain>
    </source>
</reference>
<evidence type="ECO:0000256" key="6">
    <source>
        <dbReference type="SAM" id="Phobius"/>
    </source>
</evidence>
<dbReference type="InterPro" id="IPR017452">
    <property type="entry name" value="GPCR_Rhodpsn_7TM"/>
</dbReference>
<accession>R7T6H0</accession>
<keyword evidence="3 6" id="KW-0812">Transmembrane</keyword>
<dbReference type="CDD" id="cd00637">
    <property type="entry name" value="7tm_classA_rhodopsin-like"/>
    <property type="match status" value="1"/>
</dbReference>
<evidence type="ECO:0000256" key="2">
    <source>
        <dbReference type="ARBA" id="ARBA00022475"/>
    </source>
</evidence>
<feature type="transmembrane region" description="Helical" evidence="6">
    <location>
        <begin position="142"/>
        <end position="166"/>
    </location>
</feature>
<keyword evidence="10" id="KW-1185">Reference proteome</keyword>
<feature type="transmembrane region" description="Helical" evidence="6">
    <location>
        <begin position="196"/>
        <end position="216"/>
    </location>
</feature>
<dbReference type="STRING" id="283909.R7T6H0"/>
<dbReference type="HOGENOM" id="CLU_944132_0_0_1"/>
<evidence type="ECO:0000256" key="5">
    <source>
        <dbReference type="ARBA" id="ARBA00023136"/>
    </source>
</evidence>
<feature type="transmembrane region" description="Helical" evidence="6">
    <location>
        <begin position="237"/>
        <end position="259"/>
    </location>
</feature>
<dbReference type="Pfam" id="PF00001">
    <property type="entry name" value="7tm_1"/>
    <property type="match status" value="1"/>
</dbReference>
<feature type="transmembrane region" description="Helical" evidence="6">
    <location>
        <begin position="27"/>
        <end position="49"/>
    </location>
</feature>
<evidence type="ECO:0000259" key="7">
    <source>
        <dbReference type="PROSITE" id="PS50262"/>
    </source>
</evidence>
<evidence type="ECO:0000313" key="9">
    <source>
        <dbReference type="EnsemblMetazoa" id="CapteP215639"/>
    </source>
</evidence>
<evidence type="ECO:0000313" key="8">
    <source>
        <dbReference type="EMBL" id="ELT88933.1"/>
    </source>
</evidence>
<dbReference type="PANTHER" id="PTHR22750">
    <property type="entry name" value="G-PROTEIN COUPLED RECEPTOR"/>
    <property type="match status" value="1"/>
</dbReference>
<evidence type="ECO:0000256" key="4">
    <source>
        <dbReference type="ARBA" id="ARBA00022989"/>
    </source>
</evidence>
<dbReference type="InterPro" id="IPR000276">
    <property type="entry name" value="GPCR_Rhodpsn"/>
</dbReference>
<keyword evidence="5 6" id="KW-0472">Membrane</keyword>
<dbReference type="EMBL" id="KB311612">
    <property type="protein sequence ID" value="ELT88933.1"/>
    <property type="molecule type" value="Genomic_DNA"/>
</dbReference>
<dbReference type="Gene3D" id="1.20.1070.10">
    <property type="entry name" value="Rhodopsin 7-helix transmembrane proteins"/>
    <property type="match status" value="1"/>
</dbReference>